<name>A0A2T2NVV0_CORCC</name>
<proteinExistence type="predicted"/>
<evidence type="ECO:0000313" key="3">
    <source>
        <dbReference type="Proteomes" id="UP000240883"/>
    </source>
</evidence>
<protein>
    <submittedName>
        <fullName evidence="2">Uncharacterized protein</fullName>
    </submittedName>
</protein>
<dbReference type="Proteomes" id="UP000240883">
    <property type="component" value="Unassembled WGS sequence"/>
</dbReference>
<dbReference type="EMBL" id="KZ678132">
    <property type="protein sequence ID" value="PSN69562.1"/>
    <property type="molecule type" value="Genomic_DNA"/>
</dbReference>
<evidence type="ECO:0000256" key="1">
    <source>
        <dbReference type="SAM" id="MobiDB-lite"/>
    </source>
</evidence>
<evidence type="ECO:0000313" key="2">
    <source>
        <dbReference type="EMBL" id="PSN69562.1"/>
    </source>
</evidence>
<sequence>MERTGGRVKKNAADGGVAKRVVRRVCCLRRLSQLACEGALSRNRGHCRGLWKPAGTRGATTGRPLSASLPTSRLSLSIARTSCSPSAPSAFSAATAGGLVGRRIRRNPASRFPPRAQRQPLVPSEPPSTAQPAAALVALVARSALLAASPEPSHLMPAR</sequence>
<accession>A0A2T2NVV0</accession>
<gene>
    <name evidence="2" type="ORF">BS50DRAFT_290683</name>
</gene>
<dbReference type="AlphaFoldDB" id="A0A2T2NVV0"/>
<reference evidence="2 3" key="1">
    <citation type="journal article" date="2018" name="Front. Microbiol.">
        <title>Genome-Wide Analysis of Corynespora cassiicola Leaf Fall Disease Putative Effectors.</title>
        <authorList>
            <person name="Lopez D."/>
            <person name="Ribeiro S."/>
            <person name="Label P."/>
            <person name="Fumanal B."/>
            <person name="Venisse J.S."/>
            <person name="Kohler A."/>
            <person name="de Oliveira R.R."/>
            <person name="Labutti K."/>
            <person name="Lipzen A."/>
            <person name="Lail K."/>
            <person name="Bauer D."/>
            <person name="Ohm R.A."/>
            <person name="Barry K.W."/>
            <person name="Spatafora J."/>
            <person name="Grigoriev I.V."/>
            <person name="Martin F.M."/>
            <person name="Pujade-Renaud V."/>
        </authorList>
    </citation>
    <scope>NUCLEOTIDE SEQUENCE [LARGE SCALE GENOMIC DNA]</scope>
    <source>
        <strain evidence="2 3">Philippines</strain>
    </source>
</reference>
<keyword evidence="3" id="KW-1185">Reference proteome</keyword>
<organism evidence="2 3">
    <name type="scientific">Corynespora cassiicola Philippines</name>
    <dbReference type="NCBI Taxonomy" id="1448308"/>
    <lineage>
        <taxon>Eukaryota</taxon>
        <taxon>Fungi</taxon>
        <taxon>Dikarya</taxon>
        <taxon>Ascomycota</taxon>
        <taxon>Pezizomycotina</taxon>
        <taxon>Dothideomycetes</taxon>
        <taxon>Pleosporomycetidae</taxon>
        <taxon>Pleosporales</taxon>
        <taxon>Corynesporascaceae</taxon>
        <taxon>Corynespora</taxon>
    </lineage>
</organism>
<feature type="region of interest" description="Disordered" evidence="1">
    <location>
        <begin position="108"/>
        <end position="130"/>
    </location>
</feature>